<keyword evidence="1" id="KW-0472">Membrane</keyword>
<dbReference type="AlphaFoldDB" id="A7I4U5"/>
<keyword evidence="1" id="KW-0812">Transmembrane</keyword>
<dbReference type="KEGG" id="mbn:Mboo_0234"/>
<keyword evidence="1" id="KW-1133">Transmembrane helix</keyword>
<dbReference type="OrthoDB" id="107082at2157"/>
<evidence type="ECO:0000313" key="3">
    <source>
        <dbReference type="Proteomes" id="UP000002408"/>
    </source>
</evidence>
<dbReference type="HOGENOM" id="CLU_112306_0_0_2"/>
<reference evidence="3" key="1">
    <citation type="journal article" date="2015" name="Microbiology">
        <title>Genome of Methanoregula boonei 6A8 reveals adaptations to oligotrophic peatland environments.</title>
        <authorList>
            <person name="Braeuer S."/>
            <person name="Cadillo-Quiroz H."/>
            <person name="Kyrpides N."/>
            <person name="Woyke T."/>
            <person name="Goodwin L."/>
            <person name="Detter C."/>
            <person name="Podell S."/>
            <person name="Yavitt J.B."/>
            <person name="Zinder S.H."/>
        </authorList>
    </citation>
    <scope>NUCLEOTIDE SEQUENCE [LARGE SCALE GENOMIC DNA]</scope>
    <source>
        <strain evidence="3">DSM 21154 / JCM 14090 / 6A8</strain>
    </source>
</reference>
<keyword evidence="3" id="KW-1185">Reference proteome</keyword>
<feature type="transmembrane region" description="Helical" evidence="1">
    <location>
        <begin position="12"/>
        <end position="31"/>
    </location>
</feature>
<sequence length="207" mass="22116">MNKRCTKEEALTGFGIIVLILGVIVVLYIALMSRPPGTETGGGVLHAFMGDTGNILRTVGPVTVFSAVNGTPHDVNARYPEPDPGRMGSVELNVALFIGSMGGVDFNKVHVVWISNGIAETLPQNAERPLTCPGWTIVAKYNTIPLKNANSNNILDPGEQFEIFACPKNTTTAYQQFSLVIAPEGNVIPPLVSTSAPPMVQPVMQLM</sequence>
<dbReference type="Proteomes" id="UP000002408">
    <property type="component" value="Chromosome"/>
</dbReference>
<name>A7I4U5_METB6</name>
<gene>
    <name evidence="2" type="ordered locus">Mboo_0234</name>
</gene>
<protein>
    <recommendedName>
        <fullName evidence="4">Archaeal Type IV pilin N-terminal domain-containing protein</fullName>
    </recommendedName>
</protein>
<organism evidence="2 3">
    <name type="scientific">Methanoregula boonei (strain DSM 21154 / JCM 14090 / 6A8)</name>
    <dbReference type="NCBI Taxonomy" id="456442"/>
    <lineage>
        <taxon>Archaea</taxon>
        <taxon>Methanobacteriati</taxon>
        <taxon>Methanobacteriota</taxon>
        <taxon>Stenosarchaea group</taxon>
        <taxon>Methanomicrobia</taxon>
        <taxon>Methanomicrobiales</taxon>
        <taxon>Methanoregulaceae</taxon>
        <taxon>Methanoregula</taxon>
    </lineage>
</organism>
<proteinExistence type="predicted"/>
<dbReference type="EMBL" id="CP000780">
    <property type="protein sequence ID" value="ABS54756.1"/>
    <property type="molecule type" value="Genomic_DNA"/>
</dbReference>
<dbReference type="STRING" id="456442.Mboo_0234"/>
<evidence type="ECO:0000313" key="2">
    <source>
        <dbReference type="EMBL" id="ABS54756.1"/>
    </source>
</evidence>
<evidence type="ECO:0008006" key="4">
    <source>
        <dbReference type="Google" id="ProtNLM"/>
    </source>
</evidence>
<dbReference type="GeneID" id="5410477"/>
<dbReference type="RefSeq" id="WP_011991244.1">
    <property type="nucleotide sequence ID" value="NC_009712.1"/>
</dbReference>
<evidence type="ECO:0000256" key="1">
    <source>
        <dbReference type="SAM" id="Phobius"/>
    </source>
</evidence>
<accession>A7I4U5</accession>
<dbReference type="eggNOG" id="arCOG01829">
    <property type="taxonomic scope" value="Archaea"/>
</dbReference>